<keyword evidence="14" id="KW-1185">Reference proteome</keyword>
<protein>
    <recommendedName>
        <fullName evidence="15">Solute carrier family 25 member 40</fullName>
    </recommendedName>
</protein>
<organism evidence="13 14">
    <name type="scientific">Goodea atripinnis</name>
    <dbReference type="NCBI Taxonomy" id="208336"/>
    <lineage>
        <taxon>Eukaryota</taxon>
        <taxon>Metazoa</taxon>
        <taxon>Chordata</taxon>
        <taxon>Craniata</taxon>
        <taxon>Vertebrata</taxon>
        <taxon>Euteleostomi</taxon>
        <taxon>Actinopterygii</taxon>
        <taxon>Neopterygii</taxon>
        <taxon>Teleostei</taxon>
        <taxon>Neoteleostei</taxon>
        <taxon>Acanthomorphata</taxon>
        <taxon>Ovalentaria</taxon>
        <taxon>Atherinomorphae</taxon>
        <taxon>Cyprinodontiformes</taxon>
        <taxon>Goodeidae</taxon>
        <taxon>Goodea</taxon>
    </lineage>
</organism>
<evidence type="ECO:0000313" key="14">
    <source>
        <dbReference type="Proteomes" id="UP001476798"/>
    </source>
</evidence>
<evidence type="ECO:0000256" key="4">
    <source>
        <dbReference type="ARBA" id="ARBA00022692"/>
    </source>
</evidence>
<evidence type="ECO:0000256" key="2">
    <source>
        <dbReference type="ARBA" id="ARBA00006375"/>
    </source>
</evidence>
<dbReference type="PROSITE" id="PS50920">
    <property type="entry name" value="SOLCAR"/>
    <property type="match status" value="1"/>
</dbReference>
<evidence type="ECO:0008006" key="15">
    <source>
        <dbReference type="Google" id="ProtNLM"/>
    </source>
</evidence>
<feature type="repeat" description="Solcar" evidence="11">
    <location>
        <begin position="28"/>
        <end position="129"/>
    </location>
</feature>
<evidence type="ECO:0000256" key="10">
    <source>
        <dbReference type="ARBA" id="ARBA00036017"/>
    </source>
</evidence>
<dbReference type="EMBL" id="JAHRIO010004897">
    <property type="protein sequence ID" value="MEQ2160159.1"/>
    <property type="molecule type" value="Genomic_DNA"/>
</dbReference>
<keyword evidence="7" id="KW-1133">Transmembrane helix</keyword>
<keyword evidence="4 11" id="KW-0812">Transmembrane</keyword>
<accession>A0ABV0MM29</accession>
<evidence type="ECO:0000313" key="13">
    <source>
        <dbReference type="EMBL" id="MEQ2160159.1"/>
    </source>
</evidence>
<dbReference type="InterPro" id="IPR018108">
    <property type="entry name" value="MCP_transmembrane"/>
</dbReference>
<comment type="subcellular location">
    <subcellularLocation>
        <location evidence="1">Mitochondrion inner membrane</location>
        <topology evidence="1">Multi-pass membrane protein</topology>
    </subcellularLocation>
</comment>
<comment type="similarity">
    <text evidence="2 12">Belongs to the mitochondrial carrier (TC 2.A.29) family.</text>
</comment>
<dbReference type="PANTHER" id="PTHR45760:SF5">
    <property type="entry name" value="MITOCHONDRIAL GLUTATHIONE TRANSPORTER SLC25A40-RELATED"/>
    <property type="match status" value="1"/>
</dbReference>
<name>A0ABV0MM29_9TELE</name>
<sequence>MEIQPAVYGQMRIIWINLESGTESLHGEAFLRGHTFGCGKNQTEAQKNHMVKGKYFVYCNGLMNHICVCENGEGWYKAAGQFKGTLDAFYKIVCCEGVTALWSGLPPTLVMAVPATVIYFTCYDQLYTALRVRMGEQAVESTTFRGVFCAFVYSP</sequence>
<dbReference type="Pfam" id="PF00153">
    <property type="entry name" value="Mito_carr"/>
    <property type="match status" value="1"/>
</dbReference>
<keyword evidence="9 11" id="KW-0472">Membrane</keyword>
<dbReference type="Gene3D" id="1.50.40.10">
    <property type="entry name" value="Mitochondrial carrier domain"/>
    <property type="match status" value="1"/>
</dbReference>
<dbReference type="PANTHER" id="PTHR45760">
    <property type="entry name" value="FI19922P1-RELATED"/>
    <property type="match status" value="1"/>
</dbReference>
<dbReference type="Proteomes" id="UP001476798">
    <property type="component" value="Unassembled WGS sequence"/>
</dbReference>
<dbReference type="InterPro" id="IPR045315">
    <property type="entry name" value="Mtm1-like"/>
</dbReference>
<proteinExistence type="inferred from homology"/>
<evidence type="ECO:0000256" key="8">
    <source>
        <dbReference type="ARBA" id="ARBA00023128"/>
    </source>
</evidence>
<reference evidence="13 14" key="1">
    <citation type="submission" date="2021-06" db="EMBL/GenBank/DDBJ databases">
        <authorList>
            <person name="Palmer J.M."/>
        </authorList>
    </citation>
    <scope>NUCLEOTIDE SEQUENCE [LARGE SCALE GENOMIC DNA]</scope>
    <source>
        <strain evidence="13 14">GA_2019</strain>
        <tissue evidence="13">Muscle</tissue>
    </source>
</reference>
<keyword evidence="6" id="KW-0999">Mitochondrion inner membrane</keyword>
<comment type="catalytic activity">
    <reaction evidence="10">
        <text>glutathione(in) = glutathione(out)</text>
        <dbReference type="Rhea" id="RHEA:74819"/>
        <dbReference type="ChEBI" id="CHEBI:57925"/>
    </reaction>
</comment>
<keyword evidence="8" id="KW-0496">Mitochondrion</keyword>
<keyword evidence="5" id="KW-0677">Repeat</keyword>
<evidence type="ECO:0000256" key="3">
    <source>
        <dbReference type="ARBA" id="ARBA00022448"/>
    </source>
</evidence>
<comment type="caution">
    <text evidence="13">The sequence shown here is derived from an EMBL/GenBank/DDBJ whole genome shotgun (WGS) entry which is preliminary data.</text>
</comment>
<evidence type="ECO:0000256" key="1">
    <source>
        <dbReference type="ARBA" id="ARBA00004448"/>
    </source>
</evidence>
<evidence type="ECO:0000256" key="11">
    <source>
        <dbReference type="PROSITE-ProRule" id="PRU00282"/>
    </source>
</evidence>
<evidence type="ECO:0000256" key="9">
    <source>
        <dbReference type="ARBA" id="ARBA00023136"/>
    </source>
</evidence>
<evidence type="ECO:0000256" key="12">
    <source>
        <dbReference type="RuleBase" id="RU000488"/>
    </source>
</evidence>
<dbReference type="InterPro" id="IPR023395">
    <property type="entry name" value="MCP_dom_sf"/>
</dbReference>
<dbReference type="SUPFAM" id="SSF103506">
    <property type="entry name" value="Mitochondrial carrier"/>
    <property type="match status" value="1"/>
</dbReference>
<evidence type="ECO:0000256" key="7">
    <source>
        <dbReference type="ARBA" id="ARBA00022989"/>
    </source>
</evidence>
<gene>
    <name evidence="13" type="ORF">GOODEAATRI_030612</name>
</gene>
<evidence type="ECO:0000256" key="5">
    <source>
        <dbReference type="ARBA" id="ARBA00022737"/>
    </source>
</evidence>
<evidence type="ECO:0000256" key="6">
    <source>
        <dbReference type="ARBA" id="ARBA00022792"/>
    </source>
</evidence>
<keyword evidence="3 12" id="KW-0813">Transport</keyword>